<dbReference type="AlphaFoldDB" id="A0A1H6EZ07"/>
<accession>A0A1H6EZ07</accession>
<dbReference type="EMBL" id="FNVT01000024">
    <property type="protein sequence ID" value="SEH02089.1"/>
    <property type="molecule type" value="Genomic_DNA"/>
</dbReference>
<evidence type="ECO:0000313" key="2">
    <source>
        <dbReference type="EMBL" id="SEH02089.1"/>
    </source>
</evidence>
<protein>
    <submittedName>
        <fullName evidence="2">Uncharacterized protein</fullName>
    </submittedName>
</protein>
<evidence type="ECO:0000256" key="1">
    <source>
        <dbReference type="SAM" id="MobiDB-lite"/>
    </source>
</evidence>
<dbReference type="Proteomes" id="UP000236732">
    <property type="component" value="Unassembled WGS sequence"/>
</dbReference>
<name>A0A1H6EZ07_9ACTN</name>
<keyword evidence="3" id="KW-1185">Reference proteome</keyword>
<reference evidence="2 3" key="1">
    <citation type="submission" date="2016-10" db="EMBL/GenBank/DDBJ databases">
        <authorList>
            <person name="de Groot N.N."/>
        </authorList>
    </citation>
    <scope>NUCLEOTIDE SEQUENCE [LARGE SCALE GENOMIC DNA]</scope>
    <source>
        <strain evidence="2 3">CGMCC 4.7037</strain>
    </source>
</reference>
<feature type="compositionally biased region" description="Basic and acidic residues" evidence="1">
    <location>
        <begin position="67"/>
        <end position="78"/>
    </location>
</feature>
<feature type="region of interest" description="Disordered" evidence="1">
    <location>
        <begin position="67"/>
        <end position="86"/>
    </location>
</feature>
<proteinExistence type="predicted"/>
<evidence type="ECO:0000313" key="3">
    <source>
        <dbReference type="Proteomes" id="UP000236732"/>
    </source>
</evidence>
<organism evidence="2 3">
    <name type="scientific">Nonomuraea solani</name>
    <dbReference type="NCBI Taxonomy" id="1144553"/>
    <lineage>
        <taxon>Bacteria</taxon>
        <taxon>Bacillati</taxon>
        <taxon>Actinomycetota</taxon>
        <taxon>Actinomycetes</taxon>
        <taxon>Streptosporangiales</taxon>
        <taxon>Streptosporangiaceae</taxon>
        <taxon>Nonomuraea</taxon>
    </lineage>
</organism>
<sequence length="86" mass="9528">MTVPAASIGLSEFTINCTRVGAVFSWDYWERHGRAMEHAQYRLRVPVTDEPAQVQADRILTALKTDDPRASAEKHGGHTTEVACDS</sequence>
<gene>
    <name evidence="2" type="ORF">SAMN05444920_12423</name>
</gene>